<name>A0AC34F4L7_9BILA</name>
<protein>
    <submittedName>
        <fullName evidence="2">Uncharacterized protein</fullName>
    </submittedName>
</protein>
<accession>A0AC34F4L7</accession>
<reference evidence="2" key="1">
    <citation type="submission" date="2022-11" db="UniProtKB">
        <authorList>
            <consortium name="WormBaseParasite"/>
        </authorList>
    </citation>
    <scope>IDENTIFICATION</scope>
</reference>
<dbReference type="WBParaSite" id="ES5_v2.g11955.t1">
    <property type="protein sequence ID" value="ES5_v2.g11955.t1"/>
    <property type="gene ID" value="ES5_v2.g11955"/>
</dbReference>
<proteinExistence type="predicted"/>
<dbReference type="Proteomes" id="UP000887579">
    <property type="component" value="Unplaced"/>
</dbReference>
<sequence length="270" mass="31689">MEEDEASDLQKFPPDVHKWMKQNAKPKMAVKLMKVCKYFKHKNGFPFLVVKRVTNKIRDLWTSRTLNNEVCNIEDIEKKLWITGRIRCTTWRSNAISNLLAKTVVCDLRKLILKNQNITLNEFKKLTEGGNVVICNMQQTLITDKNDEIVSLEDICECLPNVRKIHFGAKLAKIVSLEAVESKMSQKMEDFTLSILFGSDEDFDLQRFLEYIKKHQQIRYKLRLCGITFDEYVQKYAPSVKKVSEEWSPECERPEIVFVKLCYHYYSADD</sequence>
<evidence type="ECO:0000313" key="1">
    <source>
        <dbReference type="Proteomes" id="UP000887579"/>
    </source>
</evidence>
<evidence type="ECO:0000313" key="2">
    <source>
        <dbReference type="WBParaSite" id="ES5_v2.g11955.t1"/>
    </source>
</evidence>
<organism evidence="1 2">
    <name type="scientific">Panagrolaimus sp. ES5</name>
    <dbReference type="NCBI Taxonomy" id="591445"/>
    <lineage>
        <taxon>Eukaryota</taxon>
        <taxon>Metazoa</taxon>
        <taxon>Ecdysozoa</taxon>
        <taxon>Nematoda</taxon>
        <taxon>Chromadorea</taxon>
        <taxon>Rhabditida</taxon>
        <taxon>Tylenchina</taxon>
        <taxon>Panagrolaimomorpha</taxon>
        <taxon>Panagrolaimoidea</taxon>
        <taxon>Panagrolaimidae</taxon>
        <taxon>Panagrolaimus</taxon>
    </lineage>
</organism>